<dbReference type="Pfam" id="PF18962">
    <property type="entry name" value="Por_Secre_tail"/>
    <property type="match status" value="1"/>
</dbReference>
<keyword evidence="1 2" id="KW-0732">Signal</keyword>
<feature type="chain" id="PRO_5037102705" description="T9SS C-terminal target domain-containing protein" evidence="2">
    <location>
        <begin position="21"/>
        <end position="857"/>
    </location>
</feature>
<dbReference type="KEGG" id="ptan:CRYO30217_01614"/>
<feature type="domain" description="LTD" evidence="3">
    <location>
        <begin position="325"/>
        <end position="433"/>
    </location>
</feature>
<dbReference type="SUPFAM" id="SSF74853">
    <property type="entry name" value="Lamin A/C globular tail domain"/>
    <property type="match status" value="1"/>
</dbReference>
<sequence length="857" mass="90158">MKKHLLILFTLFSACFIAQQGQILETNQSIPFPQKELGSNYFTKAITACSEDTVRISYAKATGLSTLSLNSASSAQRVGQYFNANQDLTISGAQFYAYKSDLTGGASISVDLEIYLAGADSLPTGAPIASTSVVVDTSFGGGSLDTLKKQAVFTTPVTVNQPYLVVLSNLSPNSIVFVSNSYISGDGNQEWYSSLDLFGTWLRSYDVNVGGTPFDADALIEPFVSYDLQADFTATPATWSSASTPVNFTNTSSAVIMDRMYSYAEFLAMNELSFTWDYGNGNPVENVVDGATTYPNVQNYAVTLTDTLYGWTRNCITDTVKMIGATPNLVISEIMYNPPESGTDSLEFIEIYNAGATSVDLTDFYFDQGVVFTFPSVTLAASDYIVVCIDSLAIDNNFGVAAYEWTAGALSNGGEDIVLKDNFGVTIDSVDYKNTSTWSTAANGGGPSLVLCDVFSDNNDGANWSASATGTGIIINGNELMGSPGSVNACCVTAYDTDIISACNSYTWIDGNTYTASNNTATHTIVGATPFGCDSIITLDLTINTPTSGTDVLTSCGPYTWIDGNTYSASNNTATYIIVGGAANGCDSLVTLDLTVLAPATGTDTQSACGSFTWIDGNTYTANNSTATHNIVGGAANGCDSLVTLDLTILQVATGTDTQSACDSFTWIDGNTYTASNNTATHTIVGGAANGCDSIVTLDLTINTVDVSITNSDPTLTANATGATYQWLDCDNGNSPISGETGQSFTATANGNYAVEVTQNGCADQSTCETIISLSLNEFTLGNVSVYPNPNAGEFQLIGVPATEEVVVTVTDNLGKVIGKYNINQVNSTVTIEGAAGVYFVIVESSNASKTFKVLKH</sequence>
<feature type="signal peptide" evidence="2">
    <location>
        <begin position="1"/>
        <end position="20"/>
    </location>
</feature>
<dbReference type="RefSeq" id="WP_258541811.1">
    <property type="nucleotide sequence ID" value="NZ_OU015584.1"/>
</dbReference>
<evidence type="ECO:0008006" key="7">
    <source>
        <dbReference type="Google" id="ProtNLM"/>
    </source>
</evidence>
<evidence type="ECO:0000313" key="6">
    <source>
        <dbReference type="Proteomes" id="UP000683507"/>
    </source>
</evidence>
<name>A0A916JM57_9FLAO</name>
<accession>A0A916JM57</accession>
<dbReference type="EMBL" id="OU015584">
    <property type="protein sequence ID" value="CAG5081381.1"/>
    <property type="molecule type" value="Genomic_DNA"/>
</dbReference>
<feature type="domain" description="Secretion system C-terminal sorting" evidence="4">
    <location>
        <begin position="786"/>
        <end position="853"/>
    </location>
</feature>
<dbReference type="Pfam" id="PF00932">
    <property type="entry name" value="LTD"/>
    <property type="match status" value="1"/>
</dbReference>
<organism evidence="5 6">
    <name type="scientific">Parvicella tangerina</name>
    <dbReference type="NCBI Taxonomy" id="2829795"/>
    <lineage>
        <taxon>Bacteria</taxon>
        <taxon>Pseudomonadati</taxon>
        <taxon>Bacteroidota</taxon>
        <taxon>Flavobacteriia</taxon>
        <taxon>Flavobacteriales</taxon>
        <taxon>Parvicellaceae</taxon>
        <taxon>Parvicella</taxon>
    </lineage>
</organism>
<dbReference type="InterPro" id="IPR026444">
    <property type="entry name" value="Secre_tail"/>
</dbReference>
<evidence type="ECO:0000256" key="2">
    <source>
        <dbReference type="SAM" id="SignalP"/>
    </source>
</evidence>
<gene>
    <name evidence="5" type="ORF">CRYO30217_01614</name>
</gene>
<evidence type="ECO:0000259" key="3">
    <source>
        <dbReference type="Pfam" id="PF00932"/>
    </source>
</evidence>
<dbReference type="AlphaFoldDB" id="A0A916JM57"/>
<evidence type="ECO:0000313" key="5">
    <source>
        <dbReference type="EMBL" id="CAG5081381.1"/>
    </source>
</evidence>
<evidence type="ECO:0000259" key="4">
    <source>
        <dbReference type="Pfam" id="PF18962"/>
    </source>
</evidence>
<dbReference type="Proteomes" id="UP000683507">
    <property type="component" value="Chromosome"/>
</dbReference>
<dbReference type="InterPro" id="IPR001322">
    <property type="entry name" value="Lamin_tail_dom"/>
</dbReference>
<protein>
    <recommendedName>
        <fullName evidence="7">T9SS C-terminal target domain-containing protein</fullName>
    </recommendedName>
</protein>
<keyword evidence="6" id="KW-1185">Reference proteome</keyword>
<dbReference type="InterPro" id="IPR036415">
    <property type="entry name" value="Lamin_tail_dom_sf"/>
</dbReference>
<dbReference type="NCBIfam" id="TIGR04183">
    <property type="entry name" value="Por_Secre_tail"/>
    <property type="match status" value="1"/>
</dbReference>
<evidence type="ECO:0000256" key="1">
    <source>
        <dbReference type="ARBA" id="ARBA00022729"/>
    </source>
</evidence>
<proteinExistence type="predicted"/>
<reference evidence="5" key="1">
    <citation type="submission" date="2021-04" db="EMBL/GenBank/DDBJ databases">
        <authorList>
            <person name="Rodrigo-Torres L."/>
            <person name="Arahal R. D."/>
            <person name="Lucena T."/>
        </authorList>
    </citation>
    <scope>NUCLEOTIDE SEQUENCE</scope>
    <source>
        <strain evidence="5">AS29M-1</strain>
    </source>
</reference>